<keyword evidence="9" id="KW-1185">Reference proteome</keyword>
<dbReference type="InterPro" id="IPR001867">
    <property type="entry name" value="OmpR/PhoB-type_DNA-bd"/>
</dbReference>
<dbReference type="EMBL" id="FOSK01000007">
    <property type="protein sequence ID" value="SFK66193.1"/>
    <property type="molecule type" value="Genomic_DNA"/>
</dbReference>
<reference evidence="8 9" key="1">
    <citation type="submission" date="2016-10" db="EMBL/GenBank/DDBJ databases">
        <authorList>
            <person name="Varghese N."/>
            <person name="Submissions S."/>
        </authorList>
    </citation>
    <scope>NUCLEOTIDE SEQUENCE [LARGE SCALE GENOMIC DNA]</scope>
    <source>
        <strain evidence="8 9">DSM 16392</strain>
    </source>
</reference>
<evidence type="ECO:0000256" key="4">
    <source>
        <dbReference type="PROSITE-ProRule" id="PRU00169"/>
    </source>
</evidence>
<dbReference type="Proteomes" id="UP000199598">
    <property type="component" value="Unassembled WGS sequence"/>
</dbReference>
<dbReference type="Gene3D" id="1.10.10.10">
    <property type="entry name" value="Winged helix-like DNA-binding domain superfamily/Winged helix DNA-binding domain"/>
    <property type="match status" value="1"/>
</dbReference>
<comment type="caution">
    <text evidence="8">The sequence shown here is derived from an EMBL/GenBank/DDBJ whole genome shotgun (WGS) entry which is preliminary data.</text>
</comment>
<evidence type="ECO:0000259" key="7">
    <source>
        <dbReference type="PROSITE" id="PS51755"/>
    </source>
</evidence>
<evidence type="ECO:0000256" key="1">
    <source>
        <dbReference type="ARBA" id="ARBA00023015"/>
    </source>
</evidence>
<evidence type="ECO:0000313" key="9">
    <source>
        <dbReference type="Proteomes" id="UP000199598"/>
    </source>
</evidence>
<dbReference type="InterPro" id="IPR016032">
    <property type="entry name" value="Sig_transdc_resp-reg_C-effctor"/>
</dbReference>
<dbReference type="InterPro" id="IPR011006">
    <property type="entry name" value="CheY-like_superfamily"/>
</dbReference>
<dbReference type="SUPFAM" id="SSF52172">
    <property type="entry name" value="CheY-like"/>
    <property type="match status" value="1"/>
</dbReference>
<dbReference type="GO" id="GO:0003677">
    <property type="term" value="F:DNA binding"/>
    <property type="evidence" value="ECO:0007669"/>
    <property type="project" value="UniProtKB-KW"/>
</dbReference>
<dbReference type="PANTHER" id="PTHR48111:SF67">
    <property type="entry name" value="TRANSCRIPTIONAL REGULATORY PROTEIN TCTD"/>
    <property type="match status" value="1"/>
</dbReference>
<keyword evidence="3" id="KW-0804">Transcription</keyword>
<gene>
    <name evidence="8" type="ORF">SAMN04488518_107272</name>
</gene>
<dbReference type="PANTHER" id="PTHR48111">
    <property type="entry name" value="REGULATOR OF RPOS"/>
    <property type="match status" value="1"/>
</dbReference>
<proteinExistence type="predicted"/>
<comment type="caution">
    <text evidence="4">Lacks conserved residue(s) required for the propagation of feature annotation.</text>
</comment>
<sequence length="243" mass="27856">MCFTDLPAIYSFGNEWVGVMYLIVDEQQLVTDGYASGFEREGISTSGFSPDDFRDWLNTAPDTEFEAVEAILIGEIGEREKFPQIIRRRCSQKPVLVLNSSPVLEQTLKLFAAGVDDVVRKPVHPQEILARVNAIKRRTTNQSINVELGDLTVYFDGRDPEIKGKTLALPRRERRILEYLAQNNGRRLTKTQIYNFVYGIFESEVDENVIESHISKLRKKLRTQMGYDPIDSKRYLGYIINSL</sequence>
<evidence type="ECO:0000256" key="2">
    <source>
        <dbReference type="ARBA" id="ARBA00023125"/>
    </source>
</evidence>
<protein>
    <submittedName>
        <fullName evidence="8">DNA-binding response regulator, OmpR family, contains REC and winged-helix (WHTH) domain</fullName>
    </submittedName>
</protein>
<dbReference type="PROSITE" id="PS50110">
    <property type="entry name" value="RESPONSE_REGULATORY"/>
    <property type="match status" value="1"/>
</dbReference>
<evidence type="ECO:0000256" key="3">
    <source>
        <dbReference type="ARBA" id="ARBA00023163"/>
    </source>
</evidence>
<organism evidence="8 9">
    <name type="scientific">Pseudovibrio ascidiaceicola</name>
    <dbReference type="NCBI Taxonomy" id="285279"/>
    <lineage>
        <taxon>Bacteria</taxon>
        <taxon>Pseudomonadati</taxon>
        <taxon>Pseudomonadota</taxon>
        <taxon>Alphaproteobacteria</taxon>
        <taxon>Hyphomicrobiales</taxon>
        <taxon>Stappiaceae</taxon>
        <taxon>Pseudovibrio</taxon>
    </lineage>
</organism>
<dbReference type="InterPro" id="IPR039420">
    <property type="entry name" value="WalR-like"/>
</dbReference>
<dbReference type="SUPFAM" id="SSF46894">
    <property type="entry name" value="C-terminal effector domain of the bipartite response regulators"/>
    <property type="match status" value="1"/>
</dbReference>
<feature type="domain" description="OmpR/PhoB-type" evidence="7">
    <location>
        <begin position="143"/>
        <end position="242"/>
    </location>
</feature>
<dbReference type="InterPro" id="IPR036388">
    <property type="entry name" value="WH-like_DNA-bd_sf"/>
</dbReference>
<dbReference type="PROSITE" id="PS51755">
    <property type="entry name" value="OMPR_PHOB"/>
    <property type="match status" value="1"/>
</dbReference>
<dbReference type="SMART" id="SM00862">
    <property type="entry name" value="Trans_reg_C"/>
    <property type="match status" value="1"/>
</dbReference>
<dbReference type="CDD" id="cd00383">
    <property type="entry name" value="trans_reg_C"/>
    <property type="match status" value="1"/>
</dbReference>
<feature type="DNA-binding region" description="OmpR/PhoB-type" evidence="5">
    <location>
        <begin position="143"/>
        <end position="242"/>
    </location>
</feature>
<evidence type="ECO:0000259" key="6">
    <source>
        <dbReference type="PROSITE" id="PS50110"/>
    </source>
</evidence>
<evidence type="ECO:0000313" key="8">
    <source>
        <dbReference type="EMBL" id="SFK66193.1"/>
    </source>
</evidence>
<accession>A0A1I4BCD4</accession>
<keyword evidence="2 5" id="KW-0238">DNA-binding</keyword>
<dbReference type="InterPro" id="IPR001789">
    <property type="entry name" value="Sig_transdc_resp-reg_receiver"/>
</dbReference>
<dbReference type="Gene3D" id="3.40.50.2300">
    <property type="match status" value="1"/>
</dbReference>
<feature type="domain" description="Response regulatory" evidence="6">
    <location>
        <begin position="20"/>
        <end position="136"/>
    </location>
</feature>
<evidence type="ECO:0000256" key="5">
    <source>
        <dbReference type="PROSITE-ProRule" id="PRU01091"/>
    </source>
</evidence>
<keyword evidence="1" id="KW-0805">Transcription regulation</keyword>
<name>A0A1I4BCD4_9HYPH</name>
<dbReference type="Pfam" id="PF00486">
    <property type="entry name" value="Trans_reg_C"/>
    <property type="match status" value="1"/>
</dbReference>